<dbReference type="InterPro" id="IPR016197">
    <property type="entry name" value="Chromo-like_dom_sf"/>
</dbReference>
<sequence>MRKQIKAFMHSLDICQCHKTEQSASAGSVPRLLSYIPVTIREEAVEKELLRRDKVLKIVHECIQRAQFQNIGKDWIGQECEVLEDLLDLNQEEELITTPQALLGQRIRKGKKEVLVHWKGLSPTEATWEVRELIQERYPNFILEDKDGTLLNRGVKAILGFKGGEKEWKRVDNDERSDMKRGSLEMVAHAASGPRFLCRGYLYSGKRDR</sequence>
<keyword evidence="3" id="KW-1185">Reference proteome</keyword>
<dbReference type="SMART" id="SM00298">
    <property type="entry name" value="CHROMO"/>
    <property type="match status" value="1"/>
</dbReference>
<dbReference type="AlphaFoldDB" id="A0AAP0QH84"/>
<proteinExistence type="predicted"/>
<accession>A0AAP0QH84</accession>
<dbReference type="Proteomes" id="UP001428341">
    <property type="component" value="Unassembled WGS sequence"/>
</dbReference>
<evidence type="ECO:0000313" key="3">
    <source>
        <dbReference type="Proteomes" id="UP001428341"/>
    </source>
</evidence>
<feature type="domain" description="Chromo" evidence="1">
    <location>
        <begin position="97"/>
        <end position="144"/>
    </location>
</feature>
<dbReference type="InterPro" id="IPR023780">
    <property type="entry name" value="Chromo_domain"/>
</dbReference>
<evidence type="ECO:0000259" key="1">
    <source>
        <dbReference type="PROSITE" id="PS50013"/>
    </source>
</evidence>
<dbReference type="Pfam" id="PF00385">
    <property type="entry name" value="Chromo"/>
    <property type="match status" value="1"/>
</dbReference>
<dbReference type="EMBL" id="JBCGBO010000006">
    <property type="protein sequence ID" value="KAK9193095.1"/>
    <property type="molecule type" value="Genomic_DNA"/>
</dbReference>
<organism evidence="2 3">
    <name type="scientific">Citrus x changshan-huyou</name>
    <dbReference type="NCBI Taxonomy" id="2935761"/>
    <lineage>
        <taxon>Eukaryota</taxon>
        <taxon>Viridiplantae</taxon>
        <taxon>Streptophyta</taxon>
        <taxon>Embryophyta</taxon>
        <taxon>Tracheophyta</taxon>
        <taxon>Spermatophyta</taxon>
        <taxon>Magnoliopsida</taxon>
        <taxon>eudicotyledons</taxon>
        <taxon>Gunneridae</taxon>
        <taxon>Pentapetalae</taxon>
        <taxon>rosids</taxon>
        <taxon>malvids</taxon>
        <taxon>Sapindales</taxon>
        <taxon>Rutaceae</taxon>
        <taxon>Aurantioideae</taxon>
        <taxon>Citrus</taxon>
    </lineage>
</organism>
<evidence type="ECO:0000313" key="2">
    <source>
        <dbReference type="EMBL" id="KAK9193095.1"/>
    </source>
</evidence>
<dbReference type="InterPro" id="IPR000953">
    <property type="entry name" value="Chromo/chromo_shadow_dom"/>
</dbReference>
<dbReference type="SUPFAM" id="SSF54160">
    <property type="entry name" value="Chromo domain-like"/>
    <property type="match status" value="1"/>
</dbReference>
<comment type="caution">
    <text evidence="2">The sequence shown here is derived from an EMBL/GenBank/DDBJ whole genome shotgun (WGS) entry which is preliminary data.</text>
</comment>
<gene>
    <name evidence="2" type="ORF">WN944_003792</name>
</gene>
<dbReference type="Gene3D" id="2.40.50.40">
    <property type="match status" value="1"/>
</dbReference>
<name>A0AAP0QH84_9ROSI</name>
<reference evidence="2 3" key="1">
    <citation type="submission" date="2024-05" db="EMBL/GenBank/DDBJ databases">
        <title>Haplotype-resolved chromosome-level genome assembly of Huyou (Citrus changshanensis).</title>
        <authorList>
            <person name="Miao C."/>
            <person name="Chen W."/>
            <person name="Wu Y."/>
            <person name="Wang L."/>
            <person name="Zhao S."/>
            <person name="Grierson D."/>
            <person name="Xu C."/>
            <person name="Chen K."/>
        </authorList>
    </citation>
    <scope>NUCLEOTIDE SEQUENCE [LARGE SCALE GENOMIC DNA]</scope>
    <source>
        <strain evidence="2">01-14</strain>
        <tissue evidence="2">Leaf</tissue>
    </source>
</reference>
<dbReference type="PROSITE" id="PS50013">
    <property type="entry name" value="CHROMO_2"/>
    <property type="match status" value="1"/>
</dbReference>
<protein>
    <recommendedName>
        <fullName evidence="1">Chromo domain-containing protein</fullName>
    </recommendedName>
</protein>